<accession>A0A916RTD4</accession>
<feature type="transmembrane region" description="Helical" evidence="8">
    <location>
        <begin position="20"/>
        <end position="40"/>
    </location>
</feature>
<comment type="subcellular location">
    <subcellularLocation>
        <location evidence="1">Cell membrane</location>
        <topology evidence="1">Single-pass membrane protein</topology>
    </subcellularLocation>
    <subcellularLocation>
        <location evidence="7">Cell membrane</location>
        <topology evidence="7">Single-pass type II membrane protein</topology>
    </subcellularLocation>
</comment>
<name>A0A916RTD4_9BACT</name>
<dbReference type="Proteomes" id="UP000648801">
    <property type="component" value="Unassembled WGS sequence"/>
</dbReference>
<keyword evidence="7" id="KW-0813">Transport</keyword>
<dbReference type="GO" id="GO:0022857">
    <property type="term" value="F:transmembrane transporter activity"/>
    <property type="evidence" value="ECO:0007669"/>
    <property type="project" value="InterPro"/>
</dbReference>
<dbReference type="GO" id="GO:0015031">
    <property type="term" value="P:protein transport"/>
    <property type="evidence" value="ECO:0007669"/>
    <property type="project" value="UniProtKB-KW"/>
</dbReference>
<dbReference type="RefSeq" id="WP_188759261.1">
    <property type="nucleotide sequence ID" value="NZ_BMJB01000001.1"/>
</dbReference>
<dbReference type="Gene3D" id="3.30.420.270">
    <property type="match status" value="1"/>
</dbReference>
<gene>
    <name evidence="9" type="ORF">GCM10011507_21280</name>
</gene>
<comment type="caution">
    <text evidence="9">The sequence shown here is derived from an EMBL/GenBank/DDBJ whole genome shotgun (WGS) entry which is preliminary data.</text>
</comment>
<dbReference type="PANTHER" id="PTHR30558">
    <property type="entry name" value="EXBD MEMBRANE COMPONENT OF PMF-DRIVEN MACROMOLECULE IMPORT SYSTEM"/>
    <property type="match status" value="1"/>
</dbReference>
<evidence type="ECO:0000256" key="7">
    <source>
        <dbReference type="RuleBase" id="RU003879"/>
    </source>
</evidence>
<dbReference type="Pfam" id="PF02472">
    <property type="entry name" value="ExbD"/>
    <property type="match status" value="1"/>
</dbReference>
<proteinExistence type="inferred from homology"/>
<dbReference type="GO" id="GO:0005886">
    <property type="term" value="C:plasma membrane"/>
    <property type="evidence" value="ECO:0007669"/>
    <property type="project" value="UniProtKB-SubCell"/>
</dbReference>
<evidence type="ECO:0000256" key="2">
    <source>
        <dbReference type="ARBA" id="ARBA00005811"/>
    </source>
</evidence>
<dbReference type="EMBL" id="BMJB01000001">
    <property type="protein sequence ID" value="GGA69501.1"/>
    <property type="molecule type" value="Genomic_DNA"/>
</dbReference>
<evidence type="ECO:0000256" key="6">
    <source>
        <dbReference type="ARBA" id="ARBA00023136"/>
    </source>
</evidence>
<evidence type="ECO:0000313" key="10">
    <source>
        <dbReference type="Proteomes" id="UP000648801"/>
    </source>
</evidence>
<dbReference type="AlphaFoldDB" id="A0A916RTD4"/>
<comment type="similarity">
    <text evidence="2 7">Belongs to the ExbD/TolR family.</text>
</comment>
<evidence type="ECO:0000256" key="8">
    <source>
        <dbReference type="SAM" id="Phobius"/>
    </source>
</evidence>
<organism evidence="9 10">
    <name type="scientific">Edaphobacter acidisoli</name>
    <dbReference type="NCBI Taxonomy" id="2040573"/>
    <lineage>
        <taxon>Bacteria</taxon>
        <taxon>Pseudomonadati</taxon>
        <taxon>Acidobacteriota</taxon>
        <taxon>Terriglobia</taxon>
        <taxon>Terriglobales</taxon>
        <taxon>Acidobacteriaceae</taxon>
        <taxon>Edaphobacter</taxon>
    </lineage>
</organism>
<keyword evidence="10" id="KW-1185">Reference proteome</keyword>
<keyword evidence="7" id="KW-0653">Protein transport</keyword>
<evidence type="ECO:0000313" key="9">
    <source>
        <dbReference type="EMBL" id="GGA69501.1"/>
    </source>
</evidence>
<protein>
    <submittedName>
        <fullName evidence="9">Biopolymer transporter ExbD</fullName>
    </submittedName>
</protein>
<reference evidence="9" key="1">
    <citation type="journal article" date="2014" name="Int. J. Syst. Evol. Microbiol.">
        <title>Complete genome sequence of Corynebacterium casei LMG S-19264T (=DSM 44701T), isolated from a smear-ripened cheese.</title>
        <authorList>
            <consortium name="US DOE Joint Genome Institute (JGI-PGF)"/>
            <person name="Walter F."/>
            <person name="Albersmeier A."/>
            <person name="Kalinowski J."/>
            <person name="Ruckert C."/>
        </authorList>
    </citation>
    <scope>NUCLEOTIDE SEQUENCE</scope>
    <source>
        <strain evidence="9">CGMCC 1.15447</strain>
    </source>
</reference>
<keyword evidence="5 8" id="KW-1133">Transmembrane helix</keyword>
<evidence type="ECO:0000256" key="3">
    <source>
        <dbReference type="ARBA" id="ARBA00022475"/>
    </source>
</evidence>
<evidence type="ECO:0000256" key="5">
    <source>
        <dbReference type="ARBA" id="ARBA00022989"/>
    </source>
</evidence>
<evidence type="ECO:0000256" key="1">
    <source>
        <dbReference type="ARBA" id="ARBA00004162"/>
    </source>
</evidence>
<dbReference type="InterPro" id="IPR003400">
    <property type="entry name" value="ExbD"/>
</dbReference>
<keyword evidence="4 7" id="KW-0812">Transmembrane</keyword>
<keyword evidence="3" id="KW-1003">Cell membrane</keyword>
<dbReference type="PANTHER" id="PTHR30558:SF7">
    <property type="entry name" value="TOL-PAL SYSTEM PROTEIN TOLR"/>
    <property type="match status" value="1"/>
</dbReference>
<evidence type="ECO:0000256" key="4">
    <source>
        <dbReference type="ARBA" id="ARBA00022692"/>
    </source>
</evidence>
<reference evidence="9" key="2">
    <citation type="submission" date="2020-09" db="EMBL/GenBank/DDBJ databases">
        <authorList>
            <person name="Sun Q."/>
            <person name="Zhou Y."/>
        </authorList>
    </citation>
    <scope>NUCLEOTIDE SEQUENCE</scope>
    <source>
        <strain evidence="9">CGMCC 1.15447</strain>
    </source>
</reference>
<sequence length="139" mass="14564">MAFSTGDSSNGLSAEINVTPLIDVLLVLLIIFMVIAPALPHGLDTALPSKNASDAAGVRPVLVQVKQAQDGMSYLVDGKPFDRDELRPRLEQLLEGRASRVVLLAGDGSLDFDAISEAIDAGSATGARVELITPDIAKP</sequence>
<keyword evidence="6 8" id="KW-0472">Membrane</keyword>